<comment type="caution">
    <text evidence="1">The sequence shown here is derived from an EMBL/GenBank/DDBJ whole genome shotgun (WGS) entry which is preliminary data.</text>
</comment>
<organism evidence="1 2">
    <name type="scientific">Gnathostoma spinigerum</name>
    <dbReference type="NCBI Taxonomy" id="75299"/>
    <lineage>
        <taxon>Eukaryota</taxon>
        <taxon>Metazoa</taxon>
        <taxon>Ecdysozoa</taxon>
        <taxon>Nematoda</taxon>
        <taxon>Chromadorea</taxon>
        <taxon>Rhabditida</taxon>
        <taxon>Spirurina</taxon>
        <taxon>Gnathostomatomorpha</taxon>
        <taxon>Gnathostomatoidea</taxon>
        <taxon>Gnathostomatidae</taxon>
        <taxon>Gnathostoma</taxon>
    </lineage>
</organism>
<accession>A0ABD6EZC9</accession>
<evidence type="ECO:0000313" key="1">
    <source>
        <dbReference type="EMBL" id="MFH4982468.1"/>
    </source>
</evidence>
<protein>
    <submittedName>
        <fullName evidence="1">Uncharacterized protein</fullName>
    </submittedName>
</protein>
<gene>
    <name evidence="1" type="ORF">AB6A40_009177</name>
</gene>
<dbReference type="AlphaFoldDB" id="A0ABD6EZC9"/>
<dbReference type="EMBL" id="JBGFUD010009373">
    <property type="protein sequence ID" value="MFH4982468.1"/>
    <property type="molecule type" value="Genomic_DNA"/>
</dbReference>
<name>A0ABD6EZC9_9BILA</name>
<keyword evidence="2" id="KW-1185">Reference proteome</keyword>
<evidence type="ECO:0000313" key="2">
    <source>
        <dbReference type="Proteomes" id="UP001608902"/>
    </source>
</evidence>
<sequence length="308" mass="34992">MPKLHNISYLTNYQRIESLKPSAVSFSKSATTLSATAKLQFFLFCNCVQYKEGCSKLSVVMDYDDDSLSPCSPPSTAQITELHEYDGPPLSPRSEKYRIKRIYLLDKYRYIHQQNNRLRNRLYHVKKEINNLKRLKRILCQRLVLCGDRFMDSYLEIPDNEPVPSTLDKPVIDIASKTSLSKKRKLIDQKRTQQPCDFSTMEEKAKNSVASIIDSVVTESHEERMRACSSSLEPPTPTPIEPSCSEATAATVIDGSEVKAEVDSKWMTERMLRASSIDHLLPSEPDPDPDDVLTGFGENLEENFMAVD</sequence>
<proteinExistence type="predicted"/>
<reference evidence="1 2" key="1">
    <citation type="submission" date="2024-08" db="EMBL/GenBank/DDBJ databases">
        <title>Gnathostoma spinigerum genome.</title>
        <authorList>
            <person name="Gonzalez-Bertolin B."/>
            <person name="Monzon S."/>
            <person name="Zaballos A."/>
            <person name="Jimenez P."/>
            <person name="Dekumyoy P."/>
            <person name="Varona S."/>
            <person name="Cuesta I."/>
            <person name="Sumanam S."/>
            <person name="Adisakwattana P."/>
            <person name="Gasser R.B."/>
            <person name="Hernandez-Gonzalez A."/>
            <person name="Young N.D."/>
            <person name="Perteguer M.J."/>
        </authorList>
    </citation>
    <scope>NUCLEOTIDE SEQUENCE [LARGE SCALE GENOMIC DNA]</scope>
    <source>
        <strain evidence="1">AL3</strain>
        <tissue evidence="1">Liver</tissue>
    </source>
</reference>
<dbReference type="Proteomes" id="UP001608902">
    <property type="component" value="Unassembled WGS sequence"/>
</dbReference>